<reference evidence="1 2" key="1">
    <citation type="journal article" date="2024" name="Plant Biotechnol. J.">
        <title>Genome and CRISPR/Cas9 system of a widespread forest tree (Populus alba) in the world.</title>
        <authorList>
            <person name="Liu Y.J."/>
            <person name="Jiang P.F."/>
            <person name="Han X.M."/>
            <person name="Li X.Y."/>
            <person name="Wang H.M."/>
            <person name="Wang Y.J."/>
            <person name="Wang X.X."/>
            <person name="Zeng Q.Y."/>
        </authorList>
    </citation>
    <scope>NUCLEOTIDE SEQUENCE [LARGE SCALE GENOMIC DNA]</scope>
    <source>
        <strain evidence="2">cv. PAL-ZL1</strain>
    </source>
</reference>
<name>A0ACC4C763_POPAL</name>
<comment type="caution">
    <text evidence="1">The sequence shown here is derived from an EMBL/GenBank/DDBJ whole genome shotgun (WGS) entry which is preliminary data.</text>
</comment>
<keyword evidence="2" id="KW-1185">Reference proteome</keyword>
<dbReference type="Proteomes" id="UP000309997">
    <property type="component" value="Unassembled WGS sequence"/>
</dbReference>
<dbReference type="EMBL" id="RCHU02000006">
    <property type="protein sequence ID" value="KAL3586931.1"/>
    <property type="molecule type" value="Genomic_DNA"/>
</dbReference>
<evidence type="ECO:0000313" key="1">
    <source>
        <dbReference type="EMBL" id="KAL3586931.1"/>
    </source>
</evidence>
<gene>
    <name evidence="1" type="ORF">D5086_013798</name>
</gene>
<accession>A0ACC4C763</accession>
<sequence length="309" mass="34709">MQASRARLLKEYKEVQREKVADPDIQLVCDDSNIFKWTALVKGPSETPFEGGVFQLAFSVPEQYPLQPPQVRFLTKIFHPNVHFKTGEICLDILKNAWSPAWTLQSVCRAIIALMAHPEPDSPLNCDSAENARIRKELPLSTCGHQIVFLFSSFDKSISKFCKFDMCILIVHLPNGKDVLNPLAKYCFKPWGDHLPFTFKFVERNLRIADITIGFLKNGQEGMDEGKEAFAYPPTDGRVFFNADLNWSFGATPGAYDFLTVGLHELGHALGLAHSSVKGAVMWPYTGMNETRVLQDDDVHGIEALYGVK</sequence>
<protein>
    <submittedName>
        <fullName evidence="1">Uncharacterized protein</fullName>
    </submittedName>
</protein>
<evidence type="ECO:0000313" key="2">
    <source>
        <dbReference type="Proteomes" id="UP000309997"/>
    </source>
</evidence>
<organism evidence="1 2">
    <name type="scientific">Populus alba</name>
    <name type="common">White poplar</name>
    <dbReference type="NCBI Taxonomy" id="43335"/>
    <lineage>
        <taxon>Eukaryota</taxon>
        <taxon>Viridiplantae</taxon>
        <taxon>Streptophyta</taxon>
        <taxon>Embryophyta</taxon>
        <taxon>Tracheophyta</taxon>
        <taxon>Spermatophyta</taxon>
        <taxon>Magnoliopsida</taxon>
        <taxon>eudicotyledons</taxon>
        <taxon>Gunneridae</taxon>
        <taxon>Pentapetalae</taxon>
        <taxon>rosids</taxon>
        <taxon>fabids</taxon>
        <taxon>Malpighiales</taxon>
        <taxon>Salicaceae</taxon>
        <taxon>Saliceae</taxon>
        <taxon>Populus</taxon>
    </lineage>
</organism>
<proteinExistence type="predicted"/>